<keyword evidence="1" id="KW-0732">Signal</keyword>
<dbReference type="PROSITE" id="PS00941">
    <property type="entry name" value="CARBOXYLESTERASE_B_2"/>
    <property type="match status" value="1"/>
</dbReference>
<feature type="signal peptide" evidence="1">
    <location>
        <begin position="1"/>
        <end position="21"/>
    </location>
</feature>
<dbReference type="InterPro" id="IPR002018">
    <property type="entry name" value="CarbesteraseB"/>
</dbReference>
<protein>
    <recommendedName>
        <fullName evidence="2">Carboxylesterase type B domain-containing protein</fullName>
    </recommendedName>
</protein>
<accession>A0ABR0EPX9</accession>
<dbReference type="InterPro" id="IPR050309">
    <property type="entry name" value="Type-B_Carboxylest/Lipase"/>
</dbReference>
<dbReference type="Proteomes" id="UP001305779">
    <property type="component" value="Unassembled WGS sequence"/>
</dbReference>
<evidence type="ECO:0000256" key="1">
    <source>
        <dbReference type="SAM" id="SignalP"/>
    </source>
</evidence>
<dbReference type="InterPro" id="IPR029058">
    <property type="entry name" value="AB_hydrolase_fold"/>
</dbReference>
<dbReference type="SUPFAM" id="SSF53474">
    <property type="entry name" value="alpha/beta-Hydrolases"/>
    <property type="match status" value="1"/>
</dbReference>
<dbReference type="PANTHER" id="PTHR11559">
    <property type="entry name" value="CARBOXYLESTERASE"/>
    <property type="match status" value="1"/>
</dbReference>
<comment type="caution">
    <text evidence="3">The sequence shown here is derived from an EMBL/GenBank/DDBJ whole genome shotgun (WGS) entry which is preliminary data.</text>
</comment>
<feature type="domain" description="Carboxylesterase type B" evidence="2">
    <location>
        <begin position="49"/>
        <end position="540"/>
    </location>
</feature>
<evidence type="ECO:0000313" key="4">
    <source>
        <dbReference type="Proteomes" id="UP001305779"/>
    </source>
</evidence>
<name>A0ABR0EPX9_ZASCE</name>
<feature type="chain" id="PRO_5046301288" description="Carboxylesterase type B domain-containing protein" evidence="1">
    <location>
        <begin position="22"/>
        <end position="558"/>
    </location>
</feature>
<gene>
    <name evidence="3" type="ORF">PRZ48_006734</name>
</gene>
<evidence type="ECO:0000313" key="3">
    <source>
        <dbReference type="EMBL" id="KAK4503306.1"/>
    </source>
</evidence>
<dbReference type="EMBL" id="JAXOVC010000004">
    <property type="protein sequence ID" value="KAK4503306.1"/>
    <property type="molecule type" value="Genomic_DNA"/>
</dbReference>
<reference evidence="3 4" key="1">
    <citation type="journal article" date="2023" name="G3 (Bethesda)">
        <title>A chromosome-level genome assembly of Zasmidium syzygii isolated from banana leaves.</title>
        <authorList>
            <person name="van Westerhoven A.C."/>
            <person name="Mehrabi R."/>
            <person name="Talebi R."/>
            <person name="Steentjes M.B.F."/>
            <person name="Corcolon B."/>
            <person name="Chong P.A."/>
            <person name="Kema G.H.J."/>
            <person name="Seidl M.F."/>
        </authorList>
    </citation>
    <scope>NUCLEOTIDE SEQUENCE [LARGE SCALE GENOMIC DNA]</scope>
    <source>
        <strain evidence="3 4">P124</strain>
    </source>
</reference>
<keyword evidence="4" id="KW-1185">Reference proteome</keyword>
<dbReference type="Pfam" id="PF00135">
    <property type="entry name" value="COesterase"/>
    <property type="match status" value="1"/>
</dbReference>
<proteinExistence type="predicted"/>
<dbReference type="Gene3D" id="3.40.50.1820">
    <property type="entry name" value="alpha/beta hydrolase"/>
    <property type="match status" value="1"/>
</dbReference>
<evidence type="ECO:0000259" key="2">
    <source>
        <dbReference type="Pfam" id="PF00135"/>
    </source>
</evidence>
<organism evidence="3 4">
    <name type="scientific">Zasmidium cellare</name>
    <name type="common">Wine cellar mold</name>
    <name type="synonym">Racodium cellare</name>
    <dbReference type="NCBI Taxonomy" id="395010"/>
    <lineage>
        <taxon>Eukaryota</taxon>
        <taxon>Fungi</taxon>
        <taxon>Dikarya</taxon>
        <taxon>Ascomycota</taxon>
        <taxon>Pezizomycotina</taxon>
        <taxon>Dothideomycetes</taxon>
        <taxon>Dothideomycetidae</taxon>
        <taxon>Mycosphaerellales</taxon>
        <taxon>Mycosphaerellaceae</taxon>
        <taxon>Zasmidium</taxon>
    </lineage>
</organism>
<sequence>MPSTYGLVLAIGSLTASLASAKPVLRATSNNTALVDLGYASYAGYSTSSGINNFLGMRYAAPPLGERRFQLPQTPLRETGVVNATQHGAVCFGVTNPATPAPPLDYAEDCLFIDVYAPANATSTSNGLPVMLWIQGGGYVQDYNPNYNGTGLIEASEGNLIVVSFNYRVGPYGFLASNDLKAEGNLNAGFHDQLAAIQWVQDHISAFGGDPTQVTLFGTSVGGGSVVLHNLAYGGSPPSNVSTPTWSAGIGESIYLPSVLTVDQAQFQYDHLLAATNCSNLSCLRAVPSSLLQESNVAIPFPGQQETALFGYSPVIDGTVFPDRPSKLLASGRFFKDRPLIMGSSESDGTIFTPQVNTTGEAYQFLKAQLPGLTNTSFDELNRVYEDTPVTYPGVNKTQAPLYYRTATIYSDLMFLCPALTFAGGFNNAGVPVHMFLDRIQDPVEVAAGYLTPHTWELQAVWGSSFSTNYVALPNANSYDAGKSNNRIVSWIQAYWTSFATSFGNPNTLRLKQSPNWLEVGDGHFLSLRTNSTRMEKMSDDMAAKCALWASLVDETYQ</sequence>
<dbReference type="InterPro" id="IPR019819">
    <property type="entry name" value="Carboxylesterase_B_CS"/>
</dbReference>